<evidence type="ECO:0000313" key="1">
    <source>
        <dbReference type="EMBL" id="KAL0570778.1"/>
    </source>
</evidence>
<gene>
    <name evidence="1" type="ORF">V5O48_011181</name>
</gene>
<sequence length="253" mass="28544">MKVYQLENPVTLQLGTKGSKSQITRECTSRYAIRSMTETIVDCDYFDIANVDCYDAVVGTVFMCHHGIVLDFGDDTVKLCDSVIPTLTEGEGLTELVCCSSKHILDAIPLKENEEVEVQPRPKQILSDKLAYQVIKLPENKRNQSHSKLSADWKVAVVNVIDEENQQKKETLNCRLPILSGPNDNLEFGDLFAMIDGAINQRDATPVDELVEEFMRAQNLYTEFPHANARTVLEEVDHLHNPKSRSLFTTAWN</sequence>
<accession>A0ABR3F6A9</accession>
<name>A0ABR3F6A9_9AGAR</name>
<keyword evidence="2" id="KW-1185">Reference proteome</keyword>
<dbReference type="Proteomes" id="UP001465976">
    <property type="component" value="Unassembled WGS sequence"/>
</dbReference>
<organism evidence="1 2">
    <name type="scientific">Marasmius crinis-equi</name>
    <dbReference type="NCBI Taxonomy" id="585013"/>
    <lineage>
        <taxon>Eukaryota</taxon>
        <taxon>Fungi</taxon>
        <taxon>Dikarya</taxon>
        <taxon>Basidiomycota</taxon>
        <taxon>Agaricomycotina</taxon>
        <taxon>Agaricomycetes</taxon>
        <taxon>Agaricomycetidae</taxon>
        <taxon>Agaricales</taxon>
        <taxon>Marasmiineae</taxon>
        <taxon>Marasmiaceae</taxon>
        <taxon>Marasmius</taxon>
    </lineage>
</organism>
<reference evidence="1 2" key="1">
    <citation type="submission" date="2024-02" db="EMBL/GenBank/DDBJ databases">
        <title>A draft genome for the cacao thread blight pathogen Marasmius crinis-equi.</title>
        <authorList>
            <person name="Cohen S.P."/>
            <person name="Baruah I.K."/>
            <person name="Amoako-Attah I."/>
            <person name="Bukari Y."/>
            <person name="Meinhardt L.W."/>
            <person name="Bailey B.A."/>
        </authorList>
    </citation>
    <scope>NUCLEOTIDE SEQUENCE [LARGE SCALE GENOMIC DNA]</scope>
    <source>
        <strain evidence="1 2">GH-76</strain>
    </source>
</reference>
<comment type="caution">
    <text evidence="1">The sequence shown here is derived from an EMBL/GenBank/DDBJ whole genome shotgun (WGS) entry which is preliminary data.</text>
</comment>
<proteinExistence type="predicted"/>
<dbReference type="EMBL" id="JBAHYK010000876">
    <property type="protein sequence ID" value="KAL0570778.1"/>
    <property type="molecule type" value="Genomic_DNA"/>
</dbReference>
<protein>
    <submittedName>
        <fullName evidence="1">Uncharacterized protein</fullName>
    </submittedName>
</protein>
<evidence type="ECO:0000313" key="2">
    <source>
        <dbReference type="Proteomes" id="UP001465976"/>
    </source>
</evidence>